<dbReference type="Pfam" id="PF01321">
    <property type="entry name" value="Creatinase_N"/>
    <property type="match status" value="1"/>
</dbReference>
<feature type="domain" description="Peptidase M24" evidence="5">
    <location>
        <begin position="177"/>
        <end position="384"/>
    </location>
</feature>
<evidence type="ECO:0000256" key="3">
    <source>
        <dbReference type="ARBA" id="ARBA00022801"/>
    </source>
</evidence>
<dbReference type="InterPro" id="IPR029149">
    <property type="entry name" value="Creatin/AminoP/Spt16_N"/>
</dbReference>
<evidence type="ECO:0000313" key="7">
    <source>
        <dbReference type="EMBL" id="SHK37622.1"/>
    </source>
</evidence>
<dbReference type="SUPFAM" id="SSF55920">
    <property type="entry name" value="Creatinase/aminopeptidase"/>
    <property type="match status" value="1"/>
</dbReference>
<name>A0A1M6RYK4_9BRAD</name>
<dbReference type="SUPFAM" id="SSF53092">
    <property type="entry name" value="Creatinase/prolidase N-terminal domain"/>
    <property type="match status" value="1"/>
</dbReference>
<dbReference type="GO" id="GO:0006508">
    <property type="term" value="P:proteolysis"/>
    <property type="evidence" value="ECO:0007669"/>
    <property type="project" value="UniProtKB-KW"/>
</dbReference>
<keyword evidence="3" id="KW-0378">Hydrolase</keyword>
<dbReference type="InterPro" id="IPR036005">
    <property type="entry name" value="Creatinase/aminopeptidase-like"/>
</dbReference>
<dbReference type="Gene3D" id="3.90.230.10">
    <property type="entry name" value="Creatinase/methionine aminopeptidase superfamily"/>
    <property type="match status" value="1"/>
</dbReference>
<dbReference type="AlphaFoldDB" id="A0A1M6RYK4"/>
<dbReference type="Proteomes" id="UP000189935">
    <property type="component" value="Chromosome I"/>
</dbReference>
<dbReference type="GO" id="GO:0046872">
    <property type="term" value="F:metal ion binding"/>
    <property type="evidence" value="ECO:0007669"/>
    <property type="project" value="UniProtKB-KW"/>
</dbReference>
<protein>
    <submittedName>
        <fullName evidence="7">Xaa-Pro dipeptidase</fullName>
    </submittedName>
</protein>
<evidence type="ECO:0000313" key="8">
    <source>
        <dbReference type="Proteomes" id="UP000189935"/>
    </source>
</evidence>
<dbReference type="InterPro" id="IPR000994">
    <property type="entry name" value="Pept_M24"/>
</dbReference>
<dbReference type="RefSeq" id="WP_079539136.1">
    <property type="nucleotide sequence ID" value="NZ_LT670844.1"/>
</dbReference>
<dbReference type="InterPro" id="IPR050659">
    <property type="entry name" value="Peptidase_M24B"/>
</dbReference>
<evidence type="ECO:0000256" key="1">
    <source>
        <dbReference type="ARBA" id="ARBA00022670"/>
    </source>
</evidence>
<dbReference type="OrthoDB" id="9761809at2"/>
<sequence length="405" mass="44034">MTVGVGGSTAEAELAALKNMRGDVPPIGVDERLKRIARAQSIMREKGIDALYLDVSSSMTYFTGLKFRRTERMHSAVLPARGEIVYVSPAFEVEKLKTMLSFGDKIAVWEEDEDPTATVTETVRALGYPSGTIAVDEATPFFTFDGLRRAGNAYTFINSIDVTAGCRMIKSEQELALMQTAKNITLEAHKAAARIMREGITTPEVQAFLTAAHRKLGSEGDPPFNAVLFGEATAYPHGVPYPQTLKDGDMILIDTGAPVDGYLSDITRSYVFGEPTKRQRDVWNLEKAAQAAGFAAAKPGNRCEDIDIAARGVINGAGFGPGYATPGLPHRTGHGIGLDVHEWPYLVKGDKTVLKPGMTFSNEPTICIYGEFGVRLEDHMVITENGARWFTQPAHSVDDPFGLDK</sequence>
<evidence type="ECO:0000259" key="5">
    <source>
        <dbReference type="Pfam" id="PF00557"/>
    </source>
</evidence>
<accession>A0A1M6RYK4</accession>
<dbReference type="Gene3D" id="3.40.350.10">
    <property type="entry name" value="Creatinase/prolidase N-terminal domain"/>
    <property type="match status" value="1"/>
</dbReference>
<evidence type="ECO:0000256" key="2">
    <source>
        <dbReference type="ARBA" id="ARBA00022723"/>
    </source>
</evidence>
<proteinExistence type="predicted"/>
<dbReference type="PRINTS" id="PR00599">
    <property type="entry name" value="MAPEPTIDASE"/>
</dbReference>
<dbReference type="InterPro" id="IPR001131">
    <property type="entry name" value="Peptidase_M24B_aminopep-P_CS"/>
</dbReference>
<dbReference type="PANTHER" id="PTHR46112">
    <property type="entry name" value="AMINOPEPTIDASE"/>
    <property type="match status" value="1"/>
</dbReference>
<dbReference type="PANTHER" id="PTHR46112:SF3">
    <property type="entry name" value="AMINOPEPTIDASE YPDF"/>
    <property type="match status" value="1"/>
</dbReference>
<organism evidence="7 8">
    <name type="scientific">Bradyrhizobium lablabi</name>
    <dbReference type="NCBI Taxonomy" id="722472"/>
    <lineage>
        <taxon>Bacteria</taxon>
        <taxon>Pseudomonadati</taxon>
        <taxon>Pseudomonadota</taxon>
        <taxon>Alphaproteobacteria</taxon>
        <taxon>Hyphomicrobiales</taxon>
        <taxon>Nitrobacteraceae</taxon>
        <taxon>Bradyrhizobium</taxon>
    </lineage>
</organism>
<feature type="domain" description="Creatinase N-terminal" evidence="6">
    <location>
        <begin position="35"/>
        <end position="169"/>
    </location>
</feature>
<dbReference type="GO" id="GO:0008235">
    <property type="term" value="F:metalloexopeptidase activity"/>
    <property type="evidence" value="ECO:0007669"/>
    <property type="project" value="UniProtKB-ARBA"/>
</dbReference>
<reference evidence="7 8" key="1">
    <citation type="submission" date="2016-11" db="EMBL/GenBank/DDBJ databases">
        <authorList>
            <person name="Jaros S."/>
            <person name="Januszkiewicz K."/>
            <person name="Wedrychowicz H."/>
        </authorList>
    </citation>
    <scope>NUCLEOTIDE SEQUENCE [LARGE SCALE GENOMIC DNA]</scope>
    <source>
        <strain evidence="7 8">GAS499</strain>
    </source>
</reference>
<dbReference type="EMBL" id="LT670844">
    <property type="protein sequence ID" value="SHK37622.1"/>
    <property type="molecule type" value="Genomic_DNA"/>
</dbReference>
<dbReference type="PROSITE" id="PS00491">
    <property type="entry name" value="PROLINE_PEPTIDASE"/>
    <property type="match status" value="1"/>
</dbReference>
<keyword evidence="1" id="KW-0645">Protease</keyword>
<keyword evidence="2" id="KW-0479">Metal-binding</keyword>
<keyword evidence="4" id="KW-0482">Metalloprotease</keyword>
<dbReference type="GO" id="GO:0004177">
    <property type="term" value="F:aminopeptidase activity"/>
    <property type="evidence" value="ECO:0007669"/>
    <property type="project" value="UniProtKB-ARBA"/>
</dbReference>
<dbReference type="Pfam" id="PF00557">
    <property type="entry name" value="Peptidase_M24"/>
    <property type="match status" value="1"/>
</dbReference>
<dbReference type="InterPro" id="IPR001714">
    <property type="entry name" value="Pept_M24_MAP"/>
</dbReference>
<evidence type="ECO:0000259" key="6">
    <source>
        <dbReference type="Pfam" id="PF01321"/>
    </source>
</evidence>
<gene>
    <name evidence="7" type="ORF">SAMN05444159_3107</name>
</gene>
<dbReference type="InterPro" id="IPR000587">
    <property type="entry name" value="Creatinase_N"/>
</dbReference>
<evidence type="ECO:0000256" key="4">
    <source>
        <dbReference type="ARBA" id="ARBA00023049"/>
    </source>
</evidence>